<dbReference type="InterPro" id="IPR051908">
    <property type="entry name" value="Ribosomal_N-acetyltransferase"/>
</dbReference>
<dbReference type="PANTHER" id="PTHR43441:SF10">
    <property type="entry name" value="ACETYLTRANSFERASE"/>
    <property type="match status" value="1"/>
</dbReference>
<feature type="domain" description="N-acetyltransferase" evidence="1">
    <location>
        <begin position="11"/>
        <end position="174"/>
    </location>
</feature>
<protein>
    <submittedName>
        <fullName evidence="2">Protein N-acetyltransferase, RimJ/RimL family</fullName>
    </submittedName>
</protein>
<dbReference type="InterPro" id="IPR016181">
    <property type="entry name" value="Acyl_CoA_acyltransferase"/>
</dbReference>
<evidence type="ECO:0000313" key="2">
    <source>
        <dbReference type="EMBL" id="SFF86611.1"/>
    </source>
</evidence>
<dbReference type="GO" id="GO:1990189">
    <property type="term" value="F:protein N-terminal-serine acetyltransferase activity"/>
    <property type="evidence" value="ECO:0007669"/>
    <property type="project" value="TreeGrafter"/>
</dbReference>
<dbReference type="AlphaFoldDB" id="A0A1I2MBJ9"/>
<gene>
    <name evidence="2" type="ORF">SAMN05216251_13311</name>
</gene>
<sequence>MEPITLTTERLRLRPLEPGDADAVVAACQDPDIPRWTAVPSPYTHEHAADFIGRISADGWREENLLNFGVFTLDGGALVSSMGLMRFGGSGGLAGPERQAELGFWTAKEQRRKGYTAEAARAVCAWGFETLGLERIEWYAEAGNEGSRAVALSVGFVMEGTVRSKIVQNGTRRDAWSASLLPSDWGRASKTPYTPYGASEA</sequence>
<dbReference type="RefSeq" id="WP_093717614.1">
    <property type="nucleotide sequence ID" value="NZ_FONG01000033.1"/>
</dbReference>
<dbReference type="PANTHER" id="PTHR43441">
    <property type="entry name" value="RIBOSOMAL-PROTEIN-SERINE ACETYLTRANSFERASE"/>
    <property type="match status" value="1"/>
</dbReference>
<dbReference type="STRING" id="380248.SAMN05216251_13311"/>
<dbReference type="GO" id="GO:0005737">
    <property type="term" value="C:cytoplasm"/>
    <property type="evidence" value="ECO:0007669"/>
    <property type="project" value="TreeGrafter"/>
</dbReference>
<dbReference type="GO" id="GO:0008999">
    <property type="term" value="F:protein-N-terminal-alanine acetyltransferase activity"/>
    <property type="evidence" value="ECO:0007669"/>
    <property type="project" value="TreeGrafter"/>
</dbReference>
<name>A0A1I2MBJ9_9ACTN</name>
<dbReference type="PROSITE" id="PS51186">
    <property type="entry name" value="GNAT"/>
    <property type="match status" value="1"/>
</dbReference>
<keyword evidence="3" id="KW-1185">Reference proteome</keyword>
<dbReference type="SUPFAM" id="SSF55729">
    <property type="entry name" value="Acyl-CoA N-acyltransferases (Nat)"/>
    <property type="match status" value="1"/>
</dbReference>
<evidence type="ECO:0000259" key="1">
    <source>
        <dbReference type="PROSITE" id="PS51186"/>
    </source>
</evidence>
<organism evidence="2 3">
    <name type="scientific">Actinacidiphila alni</name>
    <dbReference type="NCBI Taxonomy" id="380248"/>
    <lineage>
        <taxon>Bacteria</taxon>
        <taxon>Bacillati</taxon>
        <taxon>Actinomycetota</taxon>
        <taxon>Actinomycetes</taxon>
        <taxon>Kitasatosporales</taxon>
        <taxon>Streptomycetaceae</taxon>
        <taxon>Actinacidiphila</taxon>
    </lineage>
</organism>
<dbReference type="OrthoDB" id="9795188at2"/>
<dbReference type="InterPro" id="IPR000182">
    <property type="entry name" value="GNAT_dom"/>
</dbReference>
<keyword evidence="2" id="KW-0808">Transferase</keyword>
<evidence type="ECO:0000313" key="3">
    <source>
        <dbReference type="Proteomes" id="UP000199323"/>
    </source>
</evidence>
<reference evidence="2 3" key="1">
    <citation type="submission" date="2016-10" db="EMBL/GenBank/DDBJ databases">
        <authorList>
            <person name="de Groot N.N."/>
        </authorList>
    </citation>
    <scope>NUCLEOTIDE SEQUENCE [LARGE SCALE GENOMIC DNA]</scope>
    <source>
        <strain evidence="2 3">CGMCC 4.3510</strain>
    </source>
</reference>
<accession>A0A1I2MBJ9</accession>
<dbReference type="Proteomes" id="UP000199323">
    <property type="component" value="Unassembled WGS sequence"/>
</dbReference>
<dbReference type="Pfam" id="PF13302">
    <property type="entry name" value="Acetyltransf_3"/>
    <property type="match status" value="1"/>
</dbReference>
<dbReference type="Gene3D" id="3.40.630.30">
    <property type="match status" value="1"/>
</dbReference>
<proteinExistence type="predicted"/>
<dbReference type="EMBL" id="FONG01000033">
    <property type="protein sequence ID" value="SFF86611.1"/>
    <property type="molecule type" value="Genomic_DNA"/>
</dbReference>